<dbReference type="InterPro" id="IPR012337">
    <property type="entry name" value="RNaseH-like_sf"/>
</dbReference>
<keyword evidence="9" id="KW-0378">Hydrolase</keyword>
<feature type="domain" description="RNase H type-1" evidence="21">
    <location>
        <begin position="682"/>
        <end position="814"/>
    </location>
</feature>
<evidence type="ECO:0000256" key="14">
    <source>
        <dbReference type="ARBA" id="ARBA00066316"/>
    </source>
</evidence>
<dbReference type="PANTHER" id="PTHR11533:SF174">
    <property type="entry name" value="PUROMYCIN-SENSITIVE AMINOPEPTIDASE-RELATED"/>
    <property type="match status" value="1"/>
</dbReference>
<dbReference type="Gene3D" id="3.30.420.10">
    <property type="entry name" value="Ribonuclease H-like superfamily/Ribonuclease H"/>
    <property type="match status" value="1"/>
</dbReference>
<name>A0A8S4CXH9_PLUXY</name>
<dbReference type="Pfam" id="PF11838">
    <property type="entry name" value="ERAP1_C"/>
    <property type="match status" value="1"/>
</dbReference>
<dbReference type="InterPro" id="IPR036397">
    <property type="entry name" value="RNaseH_sf"/>
</dbReference>
<reference evidence="22" key="1">
    <citation type="submission" date="2020-11" db="EMBL/GenBank/DDBJ databases">
        <authorList>
            <person name="Whiteford S."/>
        </authorList>
    </citation>
    <scope>NUCLEOTIDE SEQUENCE</scope>
</reference>
<evidence type="ECO:0000256" key="18">
    <source>
        <dbReference type="PIRSR" id="PIRSR634016-3"/>
    </source>
</evidence>
<comment type="subcellular location">
    <subcellularLocation>
        <location evidence="2">Cell membrane</location>
        <topology evidence="2">Lipid-anchor</topology>
        <topology evidence="2">GPI-anchor</topology>
    </subcellularLocation>
    <subcellularLocation>
        <location evidence="1">Cytoplasm</location>
    </subcellularLocation>
</comment>
<dbReference type="GO" id="GO:0005737">
    <property type="term" value="C:cytoplasm"/>
    <property type="evidence" value="ECO:0007669"/>
    <property type="project" value="UniProtKB-SubCell"/>
</dbReference>
<dbReference type="CDD" id="cd09601">
    <property type="entry name" value="M1_APN-Q_like"/>
    <property type="match status" value="1"/>
</dbReference>
<evidence type="ECO:0000256" key="1">
    <source>
        <dbReference type="ARBA" id="ARBA00004496"/>
    </source>
</evidence>
<evidence type="ECO:0000256" key="17">
    <source>
        <dbReference type="PIRSR" id="PIRSR634016-1"/>
    </source>
</evidence>
<evidence type="ECO:0000256" key="6">
    <source>
        <dbReference type="ARBA" id="ARBA00022622"/>
    </source>
</evidence>
<comment type="catalytic activity">
    <reaction evidence="13">
        <text>Release of an N-terminal amino acid, preferentially alanine, from a wide range of peptides, amides and arylamides.</text>
        <dbReference type="EC" id="3.4.11.14"/>
    </reaction>
</comment>
<keyword evidence="23" id="KW-1185">Reference proteome</keyword>
<evidence type="ECO:0000256" key="5">
    <source>
        <dbReference type="ARBA" id="ARBA00022490"/>
    </source>
</evidence>
<dbReference type="Gene3D" id="2.60.40.1910">
    <property type="match status" value="1"/>
</dbReference>
<dbReference type="SUPFAM" id="SSF53098">
    <property type="entry name" value="Ribonuclease H-like"/>
    <property type="match status" value="1"/>
</dbReference>
<feature type="binding site" evidence="18">
    <location>
        <position position="391"/>
    </location>
    <ligand>
        <name>Zn(2+)</name>
        <dbReference type="ChEBI" id="CHEBI:29105"/>
        <note>catalytic</note>
    </ligand>
</feature>
<dbReference type="InterPro" id="IPR042097">
    <property type="entry name" value="Aminopeptidase_N-like_N_sf"/>
</dbReference>
<dbReference type="SUPFAM" id="SSF63737">
    <property type="entry name" value="Leukotriene A4 hydrolase N-terminal domain"/>
    <property type="match status" value="1"/>
</dbReference>
<feature type="region of interest" description="Disordered" evidence="20">
    <location>
        <begin position="1012"/>
        <end position="1035"/>
    </location>
</feature>
<evidence type="ECO:0000256" key="8">
    <source>
        <dbReference type="ARBA" id="ARBA00022723"/>
    </source>
</evidence>
<dbReference type="GO" id="GO:0003676">
    <property type="term" value="F:nucleic acid binding"/>
    <property type="evidence" value="ECO:0007669"/>
    <property type="project" value="InterPro"/>
</dbReference>
<dbReference type="GO" id="GO:0043171">
    <property type="term" value="P:peptide catabolic process"/>
    <property type="evidence" value="ECO:0007669"/>
    <property type="project" value="TreeGrafter"/>
</dbReference>
<dbReference type="GO" id="GO:0004523">
    <property type="term" value="F:RNA-DNA hybrid ribonuclease activity"/>
    <property type="evidence" value="ECO:0007669"/>
    <property type="project" value="InterPro"/>
</dbReference>
<feature type="binding site" evidence="18">
    <location>
        <position position="414"/>
    </location>
    <ligand>
        <name>Zn(2+)</name>
        <dbReference type="ChEBI" id="CHEBI:29105"/>
        <note>catalytic</note>
    </ligand>
</feature>
<dbReference type="Pfam" id="PF17900">
    <property type="entry name" value="Peptidase_M1_N"/>
    <property type="match status" value="1"/>
</dbReference>
<evidence type="ECO:0000256" key="3">
    <source>
        <dbReference type="ARBA" id="ARBA00010136"/>
    </source>
</evidence>
<dbReference type="GO" id="GO:0016285">
    <property type="term" value="F:alanyl aminopeptidase activity"/>
    <property type="evidence" value="ECO:0007669"/>
    <property type="project" value="UniProtKB-EC"/>
</dbReference>
<evidence type="ECO:0000256" key="7">
    <source>
        <dbReference type="ARBA" id="ARBA00022670"/>
    </source>
</evidence>
<dbReference type="Proteomes" id="UP000653454">
    <property type="component" value="Unassembled WGS sequence"/>
</dbReference>
<evidence type="ECO:0000256" key="13">
    <source>
        <dbReference type="ARBA" id="ARBA00052895"/>
    </source>
</evidence>
<dbReference type="Gene3D" id="2.60.40.1730">
    <property type="entry name" value="tricorn interacting facor f3 domain"/>
    <property type="match status" value="1"/>
</dbReference>
<evidence type="ECO:0000256" key="4">
    <source>
        <dbReference type="ARBA" id="ARBA00022438"/>
    </source>
</evidence>
<dbReference type="Gene3D" id="1.10.390.10">
    <property type="entry name" value="Neutral Protease Domain 2"/>
    <property type="match status" value="1"/>
</dbReference>
<dbReference type="InterPro" id="IPR001930">
    <property type="entry name" value="Peptidase_M1"/>
</dbReference>
<dbReference type="InterPro" id="IPR045357">
    <property type="entry name" value="Aminopeptidase_N-like_N"/>
</dbReference>
<gene>
    <name evidence="22" type="ORF">PLXY2_LOCUS568</name>
</gene>
<feature type="site" description="Transition state stabilizer" evidence="19">
    <location>
        <position position="477"/>
    </location>
</feature>
<dbReference type="EC" id="3.4.11.14" evidence="14"/>
<sequence>MTLQLLRVIRNSLTFGLQNRTYLNRHCNCKSLRTSEYRYLEGLERRARGVRISGAVGARVHSVTRSLRYFSVARPTFAIVKEKVTMPENKPFQRLPKHVVPKHYDLELIPDLDTFKFKGKTSVKVSIVNPTKEIVLNCLDLEVSNVKLQYDGASDARAPAELRLSAAEETLTIVFEEALAAGDATLSCEFTGEINDKMKGLYRSKYLAPGGEERHAAVTQFEATDARRCFPCWDEPAIKATFDIALEVPADRVALSNMPVKEERITGDKKFVHFDTTPIMSTYLVAVVVGEYDYVEKTSRDGVLVRVYTPVGKSKQGLFALEVAARVLPYYKEYFNIAYPLPKIDLIAIADFSAGAMENWGLVTYRETCLLVDEEHTSAVRRQWIALVVGHELAHQWFGNLVTMEWWTHLWLNEGYASFVEFLCVNHLFPEYDIWTQFVTETYIRALELDCLKNSHPIEVPVGHPSEIDEIFDDISYNKGASVIRMLHRYIGDEDFRKGMNIYLKRHQYKNTFTEDLWAALEEASKKPVGDVMSTWTKQMGFPVVQVTSEQKGSDRVLTLTQEKFCADGSGGGDTLWMIPITISTQEQPSKVALSMVLEKKTQSVVLENISETSWVKLNPGTVGYYRTRYPAAMLAQLVPAVRDGSLPPLDRLGLLDDCFALVQAGHTHTAEYEILENTTLLDTGSQIFTDGSKIEGKVGAALSWWEDGKEKLSETFGLHPSCTVFQSELYALHRATKLVSSSTDKKVNILSDSRSSLDLLQNPKLSHPLARSIKENIARAVSDGGEIQMFWLRAHVGTAGNERADELAKTAALHSTSHDYDKVPLSYVRKKIREESVRKWQDRYATSSTGAVTRKFLPDVNQAYRITRTSKLTPAHVQMLTGHGGIGEYLYRFKLKGSPGCDCDPNISESVWHIILDCPRFLAARHDLETSINRNLVESELKDILADTNHRPHFLSYADRIQCCRNGVLKTHISSAENAKIVRQMCKMYANGNTDRIFRVAARRNSTISRPEAQSTSVFQSSNPTISAPQQVTPKATATNQLLSCGEKGEAGLRRRSVALFMDSSSERLGIS</sequence>
<dbReference type="FunFam" id="1.10.390.10:FF:000001">
    <property type="entry name" value="Aminopeptidase"/>
    <property type="match status" value="1"/>
</dbReference>
<dbReference type="InterPro" id="IPR050344">
    <property type="entry name" value="Peptidase_M1_aminopeptidases"/>
</dbReference>
<evidence type="ECO:0000256" key="12">
    <source>
        <dbReference type="ARBA" id="ARBA00023288"/>
    </source>
</evidence>
<dbReference type="InterPro" id="IPR014782">
    <property type="entry name" value="Peptidase_M1_dom"/>
</dbReference>
<keyword evidence="8 18" id="KW-0479">Metal-binding</keyword>
<dbReference type="Pfam" id="PF00075">
    <property type="entry name" value="RNase_H"/>
    <property type="match status" value="1"/>
</dbReference>
<evidence type="ECO:0000256" key="19">
    <source>
        <dbReference type="PIRSR" id="PIRSR634016-4"/>
    </source>
</evidence>
<evidence type="ECO:0000256" key="20">
    <source>
        <dbReference type="SAM" id="MobiDB-lite"/>
    </source>
</evidence>
<evidence type="ECO:0000256" key="2">
    <source>
        <dbReference type="ARBA" id="ARBA00004609"/>
    </source>
</evidence>
<dbReference type="Pfam" id="PF01433">
    <property type="entry name" value="Peptidase_M1"/>
    <property type="match status" value="1"/>
</dbReference>
<comment type="similarity">
    <text evidence="3">Belongs to the peptidase M1 family.</text>
</comment>
<comment type="caution">
    <text evidence="22">The sequence shown here is derived from an EMBL/GenBank/DDBJ whole genome shotgun (WGS) entry which is preliminary data.</text>
</comment>
<feature type="binding site" evidence="18">
    <location>
        <position position="395"/>
    </location>
    <ligand>
        <name>Zn(2+)</name>
        <dbReference type="ChEBI" id="CHEBI:29105"/>
        <note>catalytic</note>
    </ligand>
</feature>
<keyword evidence="5" id="KW-0963">Cytoplasm</keyword>
<dbReference type="PROSITE" id="PS50879">
    <property type="entry name" value="RNASE_H_1"/>
    <property type="match status" value="1"/>
</dbReference>
<dbReference type="CDD" id="cd09276">
    <property type="entry name" value="Rnase_HI_RT_non_LTR"/>
    <property type="match status" value="1"/>
</dbReference>
<evidence type="ECO:0000313" key="22">
    <source>
        <dbReference type="EMBL" id="CAG9088225.1"/>
    </source>
</evidence>
<evidence type="ECO:0000313" key="23">
    <source>
        <dbReference type="Proteomes" id="UP000653454"/>
    </source>
</evidence>
<keyword evidence="7" id="KW-0645">Protease</keyword>
<dbReference type="GO" id="GO:0042277">
    <property type="term" value="F:peptide binding"/>
    <property type="evidence" value="ECO:0007669"/>
    <property type="project" value="TreeGrafter"/>
</dbReference>
<proteinExistence type="inferred from homology"/>
<dbReference type="GO" id="GO:0098552">
    <property type="term" value="C:side of membrane"/>
    <property type="evidence" value="ECO:0007669"/>
    <property type="project" value="UniProtKB-KW"/>
</dbReference>
<keyword evidence="6" id="KW-0336">GPI-anchor</keyword>
<dbReference type="InterPro" id="IPR034016">
    <property type="entry name" value="M1_APN-typ"/>
</dbReference>
<dbReference type="EMBL" id="CAJHNJ030000001">
    <property type="protein sequence ID" value="CAG9088225.1"/>
    <property type="molecule type" value="Genomic_DNA"/>
</dbReference>
<dbReference type="FunFam" id="2.60.40.1910:FF:000002">
    <property type="entry name" value="Aminopeptidase"/>
    <property type="match status" value="1"/>
</dbReference>
<dbReference type="GO" id="GO:0005615">
    <property type="term" value="C:extracellular space"/>
    <property type="evidence" value="ECO:0007669"/>
    <property type="project" value="TreeGrafter"/>
</dbReference>
<dbReference type="GO" id="GO:0005886">
    <property type="term" value="C:plasma membrane"/>
    <property type="evidence" value="ECO:0007669"/>
    <property type="project" value="UniProtKB-SubCell"/>
</dbReference>
<dbReference type="PRINTS" id="PR00756">
    <property type="entry name" value="ALADIPTASE"/>
</dbReference>
<comment type="cofactor">
    <cofactor evidence="18">
        <name>Zn(2+)</name>
        <dbReference type="ChEBI" id="CHEBI:29105"/>
    </cofactor>
    <text evidence="18">Binds 1 zinc ion per subunit.</text>
</comment>
<accession>A0A8S4CXH9</accession>
<evidence type="ECO:0000256" key="11">
    <source>
        <dbReference type="ARBA" id="ARBA00023049"/>
    </source>
</evidence>
<keyword evidence="6" id="KW-0472">Membrane</keyword>
<dbReference type="GO" id="GO:0008270">
    <property type="term" value="F:zinc ion binding"/>
    <property type="evidence" value="ECO:0007669"/>
    <property type="project" value="InterPro"/>
</dbReference>
<organism evidence="22 23">
    <name type="scientific">Plutella xylostella</name>
    <name type="common">Diamondback moth</name>
    <name type="synonym">Plutella maculipennis</name>
    <dbReference type="NCBI Taxonomy" id="51655"/>
    <lineage>
        <taxon>Eukaryota</taxon>
        <taxon>Metazoa</taxon>
        <taxon>Ecdysozoa</taxon>
        <taxon>Arthropoda</taxon>
        <taxon>Hexapoda</taxon>
        <taxon>Insecta</taxon>
        <taxon>Pterygota</taxon>
        <taxon>Neoptera</taxon>
        <taxon>Endopterygota</taxon>
        <taxon>Lepidoptera</taxon>
        <taxon>Glossata</taxon>
        <taxon>Ditrysia</taxon>
        <taxon>Yponomeutoidea</taxon>
        <taxon>Plutellidae</taxon>
        <taxon>Plutella</taxon>
    </lineage>
</organism>
<dbReference type="AlphaFoldDB" id="A0A8S4CXH9"/>
<evidence type="ECO:0000256" key="16">
    <source>
        <dbReference type="ARBA" id="ARBA00081993"/>
    </source>
</evidence>
<dbReference type="PANTHER" id="PTHR11533">
    <property type="entry name" value="PROTEASE M1 ZINC METALLOPROTEASE"/>
    <property type="match status" value="1"/>
</dbReference>
<keyword evidence="6" id="KW-0325">Glycoprotein</keyword>
<evidence type="ECO:0000259" key="21">
    <source>
        <dbReference type="PROSITE" id="PS50879"/>
    </source>
</evidence>
<evidence type="ECO:0000256" key="15">
    <source>
        <dbReference type="ARBA" id="ARBA00074113"/>
    </source>
</evidence>
<evidence type="ECO:0000256" key="10">
    <source>
        <dbReference type="ARBA" id="ARBA00022833"/>
    </source>
</evidence>
<protein>
    <recommendedName>
        <fullName evidence="15">Puromycin-sensitive aminopeptidase</fullName>
        <ecNumber evidence="14">3.4.11.14</ecNumber>
    </recommendedName>
    <alternativeName>
        <fullName evidence="16">Cytosol alanyl aminopeptidase</fullName>
    </alternativeName>
</protein>
<keyword evidence="10 18" id="KW-0862">Zinc</keyword>
<dbReference type="FunFam" id="2.60.40.1730:FF:000002">
    <property type="entry name" value="Aminopeptidase"/>
    <property type="match status" value="1"/>
</dbReference>
<dbReference type="InterPro" id="IPR024571">
    <property type="entry name" value="ERAP1-like_C_dom"/>
</dbReference>
<keyword evidence="11" id="KW-0482">Metalloprotease</keyword>
<dbReference type="GO" id="GO:0070006">
    <property type="term" value="F:metalloaminopeptidase activity"/>
    <property type="evidence" value="ECO:0007669"/>
    <property type="project" value="TreeGrafter"/>
</dbReference>
<evidence type="ECO:0000256" key="9">
    <source>
        <dbReference type="ARBA" id="ARBA00022801"/>
    </source>
</evidence>
<dbReference type="SUPFAM" id="SSF55486">
    <property type="entry name" value="Metalloproteases ('zincins'), catalytic domain"/>
    <property type="match status" value="1"/>
</dbReference>
<dbReference type="InterPro" id="IPR002156">
    <property type="entry name" value="RNaseH_domain"/>
</dbReference>
<keyword evidence="12" id="KW-0449">Lipoprotein</keyword>
<keyword evidence="4" id="KW-0031">Aminopeptidase</keyword>
<feature type="active site" description="Proton acceptor" evidence="17">
    <location>
        <position position="392"/>
    </location>
</feature>
<dbReference type="GO" id="GO:0006508">
    <property type="term" value="P:proteolysis"/>
    <property type="evidence" value="ECO:0007669"/>
    <property type="project" value="UniProtKB-KW"/>
</dbReference>
<dbReference type="InterPro" id="IPR027268">
    <property type="entry name" value="Peptidase_M4/M1_CTD_sf"/>
</dbReference>